<organism evidence="6 7">
    <name type="scientific">Georhizobium profundi</name>
    <dbReference type="NCBI Taxonomy" id="2341112"/>
    <lineage>
        <taxon>Bacteria</taxon>
        <taxon>Pseudomonadati</taxon>
        <taxon>Pseudomonadota</taxon>
        <taxon>Alphaproteobacteria</taxon>
        <taxon>Hyphomicrobiales</taxon>
        <taxon>Rhizobiaceae</taxon>
        <taxon>Georhizobium</taxon>
    </lineage>
</organism>
<keyword evidence="7" id="KW-1185">Reference proteome</keyword>
<dbReference type="GO" id="GO:0003700">
    <property type="term" value="F:DNA-binding transcription factor activity"/>
    <property type="evidence" value="ECO:0007669"/>
    <property type="project" value="TreeGrafter"/>
</dbReference>
<dbReference type="Proteomes" id="UP000268192">
    <property type="component" value="Chromosome"/>
</dbReference>
<dbReference type="CDD" id="cd06284">
    <property type="entry name" value="PBP1_LacI-like"/>
    <property type="match status" value="1"/>
</dbReference>
<dbReference type="Pfam" id="PF13377">
    <property type="entry name" value="Peripla_BP_3"/>
    <property type="match status" value="1"/>
</dbReference>
<dbReference type="InterPro" id="IPR000843">
    <property type="entry name" value="HTH_LacI"/>
</dbReference>
<keyword evidence="4" id="KW-0804">Transcription</keyword>
<keyword evidence="1" id="KW-0678">Repressor</keyword>
<dbReference type="PANTHER" id="PTHR30146">
    <property type="entry name" value="LACI-RELATED TRANSCRIPTIONAL REPRESSOR"/>
    <property type="match status" value="1"/>
</dbReference>
<proteinExistence type="predicted"/>
<dbReference type="CDD" id="cd01392">
    <property type="entry name" value="HTH_LacI"/>
    <property type="match status" value="1"/>
</dbReference>
<evidence type="ECO:0000256" key="4">
    <source>
        <dbReference type="ARBA" id="ARBA00023163"/>
    </source>
</evidence>
<dbReference type="Gene3D" id="3.40.50.2300">
    <property type="match status" value="2"/>
</dbReference>
<dbReference type="InterPro" id="IPR028082">
    <property type="entry name" value="Peripla_BP_I"/>
</dbReference>
<dbReference type="KEGG" id="abaw:D5400_19955"/>
<gene>
    <name evidence="6" type="ORF">D5400_19955</name>
</gene>
<dbReference type="Pfam" id="PF00356">
    <property type="entry name" value="LacI"/>
    <property type="match status" value="1"/>
</dbReference>
<dbReference type="AlphaFoldDB" id="A0A3S9B8N0"/>
<evidence type="ECO:0000256" key="3">
    <source>
        <dbReference type="ARBA" id="ARBA00023125"/>
    </source>
</evidence>
<evidence type="ECO:0000259" key="5">
    <source>
        <dbReference type="PROSITE" id="PS50932"/>
    </source>
</evidence>
<name>A0A3S9B8N0_9HYPH</name>
<dbReference type="SMART" id="SM00354">
    <property type="entry name" value="HTH_LACI"/>
    <property type="match status" value="1"/>
</dbReference>
<dbReference type="EMBL" id="CP032509">
    <property type="protein sequence ID" value="AZN73259.1"/>
    <property type="molecule type" value="Genomic_DNA"/>
</dbReference>
<dbReference type="RefSeq" id="WP_126011997.1">
    <property type="nucleotide sequence ID" value="NZ_CP032509.1"/>
</dbReference>
<dbReference type="SUPFAM" id="SSF47413">
    <property type="entry name" value="lambda repressor-like DNA-binding domains"/>
    <property type="match status" value="1"/>
</dbReference>
<dbReference type="GO" id="GO:0000976">
    <property type="term" value="F:transcription cis-regulatory region binding"/>
    <property type="evidence" value="ECO:0007669"/>
    <property type="project" value="TreeGrafter"/>
</dbReference>
<keyword evidence="2" id="KW-0805">Transcription regulation</keyword>
<dbReference type="PANTHER" id="PTHR30146:SF151">
    <property type="entry name" value="HTH-TYPE TRANSCRIPTIONAL REPRESSOR CYTR"/>
    <property type="match status" value="1"/>
</dbReference>
<evidence type="ECO:0000256" key="1">
    <source>
        <dbReference type="ARBA" id="ARBA00022491"/>
    </source>
</evidence>
<dbReference type="PROSITE" id="PS50932">
    <property type="entry name" value="HTH_LACI_2"/>
    <property type="match status" value="1"/>
</dbReference>
<protein>
    <submittedName>
        <fullName evidence="6">LacI family transcriptional regulator</fullName>
    </submittedName>
</protein>
<evidence type="ECO:0000313" key="7">
    <source>
        <dbReference type="Proteomes" id="UP000268192"/>
    </source>
</evidence>
<evidence type="ECO:0000313" key="6">
    <source>
        <dbReference type="EMBL" id="AZN73259.1"/>
    </source>
</evidence>
<dbReference type="Gene3D" id="1.10.260.40">
    <property type="entry name" value="lambda repressor-like DNA-binding domains"/>
    <property type="match status" value="1"/>
</dbReference>
<feature type="domain" description="HTH lacI-type" evidence="5">
    <location>
        <begin position="10"/>
        <end position="64"/>
    </location>
</feature>
<dbReference type="InterPro" id="IPR010982">
    <property type="entry name" value="Lambda_DNA-bd_dom_sf"/>
</dbReference>
<sequence>MNRHDPNFSPKIIDVARAAGVSTATVSRAITNPTMVTEATRAAVMAAIAETGYIVNHAARNLRRQQTGGIVVLVPNLSNPFFSQILSGVAAVMSEAGFNVLVADTQQPKGADLQIAQYLHNNRADGLIVLDGAIPESLFADYRRTRSRPPVVFACEWVEGFGEPSVTIDNAEGAMLAVNHLIDLGHRKIGHVLGPLDNVLTIKRREGTISALEAAGLPVHPDWFFEGDFSLASGVVAARAWLATSDRPTGVFCSSDAMACGFMAELHSHGVRVPEDVSVVGFDDIEIAQHFIPKLTTIHQPRTAIGEAAARMLLARLSGNSDDVDSVRLTVELVRRDSTGAPPIR</sequence>
<dbReference type="OrthoDB" id="8433438at2"/>
<accession>A0A3S9B8N0</accession>
<evidence type="ECO:0000256" key="2">
    <source>
        <dbReference type="ARBA" id="ARBA00023015"/>
    </source>
</evidence>
<dbReference type="InterPro" id="IPR046335">
    <property type="entry name" value="LacI/GalR-like_sensor"/>
</dbReference>
<dbReference type="PROSITE" id="PS00356">
    <property type="entry name" value="HTH_LACI_1"/>
    <property type="match status" value="1"/>
</dbReference>
<dbReference type="SUPFAM" id="SSF53822">
    <property type="entry name" value="Periplasmic binding protein-like I"/>
    <property type="match status" value="1"/>
</dbReference>
<keyword evidence="3" id="KW-0238">DNA-binding</keyword>
<reference evidence="6 7" key="1">
    <citation type="submission" date="2018-09" db="EMBL/GenBank/DDBJ databases">
        <title>Marinorhizobium profundi gen. nov., sp. nov., isolated from a deep-sea sediment sample from the New Britain Trench and proposal of Marinorhizobiaceae fam. nov. in the order Rhizobiales of the class Alphaproteobacteria.</title>
        <authorList>
            <person name="Cao J."/>
        </authorList>
    </citation>
    <scope>NUCLEOTIDE SEQUENCE [LARGE SCALE GENOMIC DNA]</scope>
    <source>
        <strain evidence="6 7">WS11</strain>
    </source>
</reference>